<accession>F5Z9P8</accession>
<name>F5Z9P8_ALTNA</name>
<keyword evidence="1" id="KW-0472">Membrane</keyword>
<evidence type="ECO:0000313" key="2">
    <source>
        <dbReference type="EMBL" id="AEF02053.1"/>
    </source>
</evidence>
<keyword evidence="1" id="KW-1133">Transmembrane helix</keyword>
<evidence type="ECO:0000313" key="3">
    <source>
        <dbReference type="Proteomes" id="UP000000683"/>
    </source>
</evidence>
<keyword evidence="3" id="KW-1185">Reference proteome</keyword>
<feature type="transmembrane region" description="Helical" evidence="1">
    <location>
        <begin position="69"/>
        <end position="88"/>
    </location>
</feature>
<proteinExistence type="predicted"/>
<gene>
    <name evidence="2" type="ordered locus">ambt_02495</name>
</gene>
<evidence type="ECO:0000256" key="1">
    <source>
        <dbReference type="SAM" id="Phobius"/>
    </source>
</evidence>
<organism evidence="2 3">
    <name type="scientific">Alteromonas naphthalenivorans</name>
    <dbReference type="NCBI Taxonomy" id="715451"/>
    <lineage>
        <taxon>Bacteria</taxon>
        <taxon>Pseudomonadati</taxon>
        <taxon>Pseudomonadota</taxon>
        <taxon>Gammaproteobacteria</taxon>
        <taxon>Alteromonadales</taxon>
        <taxon>Alteromonadaceae</taxon>
        <taxon>Alteromonas/Salinimonas group</taxon>
        <taxon>Alteromonas</taxon>
    </lineage>
</organism>
<dbReference type="EMBL" id="CP002339">
    <property type="protein sequence ID" value="AEF02053.1"/>
    <property type="molecule type" value="Genomic_DNA"/>
</dbReference>
<reference evidence="2 3" key="1">
    <citation type="journal article" date="2011" name="J. Bacteriol.">
        <title>Complete genome sequence of the polycyclic aromatic hydrocarbon-degrading bacterium Alteromonas sp. strain SN2.</title>
        <authorList>
            <person name="Jin H.M."/>
            <person name="Jeong H."/>
            <person name="Moon E.J."/>
            <person name="Math R.K."/>
            <person name="Lee K."/>
            <person name="Kim H.J."/>
            <person name="Jeon C.O."/>
            <person name="Oh T.K."/>
            <person name="Kim J.F."/>
        </authorList>
    </citation>
    <scope>NUCLEOTIDE SEQUENCE [LARGE SCALE GENOMIC DNA]</scope>
    <source>
        <strain evidence="3">JCM 17741 / KACC 18427 / KCTC 11700BP / SN2</strain>
    </source>
</reference>
<dbReference type="AlphaFoldDB" id="F5Z9P8"/>
<keyword evidence="1" id="KW-0812">Transmembrane</keyword>
<protein>
    <submittedName>
        <fullName evidence="2">Uncharacterized protein</fullName>
    </submittedName>
</protein>
<dbReference type="KEGG" id="alt:ambt_02495"/>
<sequence>MAFINLVVFILALTLSLTISEKKIYAPAENILFFVLFMFFFVPFLTSYLKGYFPAIDRKIQKKESPFLFGLYQASSGFITFFLFGSFIKSIMY</sequence>
<dbReference type="Proteomes" id="UP000000683">
    <property type="component" value="Chromosome"/>
</dbReference>
<dbReference type="HOGENOM" id="CLU_2393384_0_0_6"/>
<feature type="transmembrane region" description="Helical" evidence="1">
    <location>
        <begin position="30"/>
        <end position="49"/>
    </location>
</feature>